<protein>
    <submittedName>
        <fullName evidence="2">Uncharacterized protein</fullName>
    </submittedName>
</protein>
<gene>
    <name evidence="2" type="ORF">DFO67_10492</name>
</gene>
<keyword evidence="1" id="KW-0472">Membrane</keyword>
<sequence>MSGPRHTARRIALAILALLLFSPPVIGLFDIPAATTGPSWLPLYLFCAWGGIIALAAWLQSREAVLQDTSSLTETRPDDARHEK</sequence>
<dbReference type="Proteomes" id="UP000294489">
    <property type="component" value="Unassembled WGS sequence"/>
</dbReference>
<evidence type="ECO:0000313" key="3">
    <source>
        <dbReference type="Proteomes" id="UP000294489"/>
    </source>
</evidence>
<keyword evidence="1" id="KW-0812">Transmembrane</keyword>
<dbReference type="OrthoDB" id="6174279at2"/>
<keyword evidence="1" id="KW-1133">Transmembrane helix</keyword>
<feature type="transmembrane region" description="Helical" evidence="1">
    <location>
        <begin position="43"/>
        <end position="59"/>
    </location>
</feature>
<name>A0A4R8G2Z8_9GAMM</name>
<dbReference type="RefSeq" id="WP_134016925.1">
    <property type="nucleotide sequence ID" value="NZ_SOEC01000004.1"/>
</dbReference>
<proteinExistence type="predicted"/>
<dbReference type="EMBL" id="SOEC01000004">
    <property type="protein sequence ID" value="TDX30833.1"/>
    <property type="molecule type" value="Genomic_DNA"/>
</dbReference>
<accession>A0A4R8G2Z8</accession>
<organism evidence="2 3">
    <name type="scientific">Modicisalibacter xianhensis</name>
    <dbReference type="NCBI Taxonomy" id="442341"/>
    <lineage>
        <taxon>Bacteria</taxon>
        <taxon>Pseudomonadati</taxon>
        <taxon>Pseudomonadota</taxon>
        <taxon>Gammaproteobacteria</taxon>
        <taxon>Oceanospirillales</taxon>
        <taxon>Halomonadaceae</taxon>
        <taxon>Modicisalibacter</taxon>
    </lineage>
</organism>
<evidence type="ECO:0000256" key="1">
    <source>
        <dbReference type="SAM" id="Phobius"/>
    </source>
</evidence>
<evidence type="ECO:0000313" key="2">
    <source>
        <dbReference type="EMBL" id="TDX30833.1"/>
    </source>
</evidence>
<dbReference type="AlphaFoldDB" id="A0A4R8G2Z8"/>
<reference evidence="2 3" key="1">
    <citation type="submission" date="2019-03" db="EMBL/GenBank/DDBJ databases">
        <title>Freshwater and sediment microbial communities from various areas in North America, analyzing microbe dynamics in response to fracking.</title>
        <authorList>
            <person name="Lamendella R."/>
        </authorList>
    </citation>
    <scope>NUCLEOTIDE SEQUENCE [LARGE SCALE GENOMIC DNA]</scope>
    <source>
        <strain evidence="2 3">6_TX</strain>
    </source>
</reference>
<comment type="caution">
    <text evidence="2">The sequence shown here is derived from an EMBL/GenBank/DDBJ whole genome shotgun (WGS) entry which is preliminary data.</text>
</comment>